<name>A0A096CBT7_FLAPL</name>
<sequence>MQRTTFIQSEIPISSTPMYLRLAGAINVTTVAVCKWETAEQFYARICCQNWLEC</sequence>
<protein>
    <submittedName>
        <fullName evidence="1">Uncharacterized protein</fullName>
    </submittedName>
</protein>
<gene>
    <name evidence="1" type="ORF">HMPREF9460_04040</name>
</gene>
<dbReference type="EMBL" id="ADLO01000126">
    <property type="protein sequence ID" value="KGF52362.1"/>
    <property type="molecule type" value="Genomic_DNA"/>
</dbReference>
<dbReference type="Proteomes" id="UP000029585">
    <property type="component" value="Unassembled WGS sequence"/>
</dbReference>
<organism evidence="1 2">
    <name type="scientific">Flavonifractor plautii 1_3_50AFAA</name>
    <dbReference type="NCBI Taxonomy" id="742738"/>
    <lineage>
        <taxon>Bacteria</taxon>
        <taxon>Bacillati</taxon>
        <taxon>Bacillota</taxon>
        <taxon>Clostridia</taxon>
        <taxon>Eubacteriales</taxon>
        <taxon>Oscillospiraceae</taxon>
        <taxon>Flavonifractor</taxon>
    </lineage>
</organism>
<dbReference type="AlphaFoldDB" id="A0A096CBT7"/>
<accession>A0A096CBT7</accession>
<evidence type="ECO:0000313" key="2">
    <source>
        <dbReference type="Proteomes" id="UP000029585"/>
    </source>
</evidence>
<reference evidence="1 2" key="1">
    <citation type="submission" date="2011-08" db="EMBL/GenBank/DDBJ databases">
        <title>The Genome Sequence of Clostridium orbiscindens 1_3_50AFAA.</title>
        <authorList>
            <consortium name="The Broad Institute Genome Sequencing Platform"/>
            <person name="Earl A."/>
            <person name="Ward D."/>
            <person name="Feldgarden M."/>
            <person name="Gevers D."/>
            <person name="Daigneault M."/>
            <person name="Strauss J."/>
            <person name="Allen-Vercoe E."/>
            <person name="Young S.K."/>
            <person name="Zeng Q."/>
            <person name="Gargeya S."/>
            <person name="Fitzgerald M."/>
            <person name="Haas B."/>
            <person name="Abouelleil A."/>
            <person name="Alvarado L."/>
            <person name="Arachchi H.M."/>
            <person name="Berlin A."/>
            <person name="Brown A."/>
            <person name="Chapman S.B."/>
            <person name="Chen Z."/>
            <person name="Dunbar C."/>
            <person name="Freedman E."/>
            <person name="Gearin G."/>
            <person name="Gellesch M."/>
            <person name="Goldberg J."/>
            <person name="Griggs A."/>
            <person name="Gujja S."/>
            <person name="Heiman D."/>
            <person name="Howarth C."/>
            <person name="Larson L."/>
            <person name="Lui A."/>
            <person name="MacDonald P.J.P."/>
            <person name="Montmayeur A."/>
            <person name="Murphy C."/>
            <person name="Neiman D."/>
            <person name="Pearson M."/>
            <person name="Priest M."/>
            <person name="Roberts A."/>
            <person name="Saif S."/>
            <person name="Shea T."/>
            <person name="Shenoy N."/>
            <person name="Sisk P."/>
            <person name="Stolte C."/>
            <person name="Sykes S."/>
            <person name="Wortman J."/>
            <person name="Nusbaum C."/>
            <person name="Birren B."/>
        </authorList>
    </citation>
    <scope>NUCLEOTIDE SEQUENCE [LARGE SCALE GENOMIC DNA]</scope>
    <source>
        <strain evidence="1 2">1_3_50AFAA</strain>
    </source>
</reference>
<keyword evidence="2" id="KW-1185">Reference proteome</keyword>
<evidence type="ECO:0000313" key="1">
    <source>
        <dbReference type="EMBL" id="KGF52362.1"/>
    </source>
</evidence>
<dbReference type="HOGENOM" id="CLU_3042076_0_0_9"/>
<comment type="caution">
    <text evidence="1">The sequence shown here is derived from an EMBL/GenBank/DDBJ whole genome shotgun (WGS) entry which is preliminary data.</text>
</comment>
<proteinExistence type="predicted"/>